<evidence type="ECO:0000259" key="2">
    <source>
        <dbReference type="Pfam" id="PF13439"/>
    </source>
</evidence>
<gene>
    <name evidence="3" type="ORF">AB7878_13745</name>
</gene>
<protein>
    <submittedName>
        <fullName evidence="3">Glycosyltransferase</fullName>
        <ecNumber evidence="3">2.4.-.-</ecNumber>
    </submittedName>
</protein>
<dbReference type="EC" id="2.4.-.-" evidence="3"/>
<sequence length="404" mass="43812">MRLLALTTSYPLYPGSSAGVFVQSLYRRLSVKCAIDVVCPAGAKPMKATFDDSAATGIRVHAVHYAPRAWRRLAQESGGIVTGLRRAPWYVLLLPGLLFGLFWRCLLRAGDTDLIHANWAVCGAMAGIVGRLRRKPVITTLRGSDVTRATRSWLDRMTLGLAVRNSRIVICVSEAMAEQLRTQFPHRTADIHACLNGADEAFFQINRTVSDDTGLRVLAVGNLIPLKGFDVLIEAVARARHREQMHVCIVGGGPEREALLALAASRGVSSCFTFAGTVPATDMPKRISEADVFVLSSRSEGRPNVVVEALAGGLPVISTDLEGVQGMVRNGDTGWLIAVDDPDALAAALDQAVTDRAELYRRGERARAAARTQIGTWMDTARCYEALFQTALTQDGRQRPSCAE</sequence>
<evidence type="ECO:0000313" key="3">
    <source>
        <dbReference type="EMBL" id="MEY2183482.1"/>
    </source>
</evidence>
<organism evidence="3 4">
    <name type="scientific">Rhodanobacter humi</name>
    <dbReference type="NCBI Taxonomy" id="1888173"/>
    <lineage>
        <taxon>Bacteria</taxon>
        <taxon>Pseudomonadati</taxon>
        <taxon>Pseudomonadota</taxon>
        <taxon>Gammaproteobacteria</taxon>
        <taxon>Lysobacterales</taxon>
        <taxon>Rhodanobacteraceae</taxon>
        <taxon>Rhodanobacter</taxon>
    </lineage>
</organism>
<reference evidence="3 4" key="1">
    <citation type="submission" date="2024-07" db="EMBL/GenBank/DDBJ databases">
        <title>Molecular mechanisms and environmental adaptations of flagellar loss and biofilm growth of Rhodanobacter under environmental stress.</title>
        <authorList>
            <person name="Chen M."/>
        </authorList>
    </citation>
    <scope>NUCLEOTIDE SEQUENCE [LARGE SCALE GENOMIC DNA]</scope>
    <source>
        <strain evidence="3 4">RS22</strain>
    </source>
</reference>
<dbReference type="InterPro" id="IPR001296">
    <property type="entry name" value="Glyco_trans_1"/>
</dbReference>
<keyword evidence="3" id="KW-0328">Glycosyltransferase</keyword>
<proteinExistence type="predicted"/>
<dbReference type="Pfam" id="PF13439">
    <property type="entry name" value="Glyco_transf_4"/>
    <property type="match status" value="1"/>
</dbReference>
<dbReference type="Gene3D" id="3.40.50.2000">
    <property type="entry name" value="Glycogen Phosphorylase B"/>
    <property type="match status" value="2"/>
</dbReference>
<feature type="domain" description="Glycosyltransferase subfamily 4-like N-terminal" evidence="2">
    <location>
        <begin position="55"/>
        <end position="200"/>
    </location>
</feature>
<dbReference type="Proteomes" id="UP001562159">
    <property type="component" value="Unassembled WGS sequence"/>
</dbReference>
<feature type="domain" description="Glycosyl transferase family 1" evidence="1">
    <location>
        <begin position="207"/>
        <end position="367"/>
    </location>
</feature>
<dbReference type="PANTHER" id="PTHR12526:SF636">
    <property type="entry name" value="BLL3647 PROTEIN"/>
    <property type="match status" value="1"/>
</dbReference>
<evidence type="ECO:0000313" key="4">
    <source>
        <dbReference type="Proteomes" id="UP001562159"/>
    </source>
</evidence>
<dbReference type="SUPFAM" id="SSF53756">
    <property type="entry name" value="UDP-Glycosyltransferase/glycogen phosphorylase"/>
    <property type="match status" value="1"/>
</dbReference>
<accession>A0ABV4ASW8</accession>
<dbReference type="PANTHER" id="PTHR12526">
    <property type="entry name" value="GLYCOSYLTRANSFERASE"/>
    <property type="match status" value="1"/>
</dbReference>
<comment type="caution">
    <text evidence="3">The sequence shown here is derived from an EMBL/GenBank/DDBJ whole genome shotgun (WGS) entry which is preliminary data.</text>
</comment>
<evidence type="ECO:0000259" key="1">
    <source>
        <dbReference type="Pfam" id="PF00534"/>
    </source>
</evidence>
<dbReference type="InterPro" id="IPR028098">
    <property type="entry name" value="Glyco_trans_4-like_N"/>
</dbReference>
<keyword evidence="4" id="KW-1185">Reference proteome</keyword>
<name>A0ABV4ASW8_9GAMM</name>
<dbReference type="EMBL" id="JBGBPY010000001">
    <property type="protein sequence ID" value="MEY2183482.1"/>
    <property type="molecule type" value="Genomic_DNA"/>
</dbReference>
<dbReference type="Pfam" id="PF00534">
    <property type="entry name" value="Glycos_transf_1"/>
    <property type="match status" value="1"/>
</dbReference>
<keyword evidence="3" id="KW-0808">Transferase</keyword>
<dbReference type="GO" id="GO:0016757">
    <property type="term" value="F:glycosyltransferase activity"/>
    <property type="evidence" value="ECO:0007669"/>
    <property type="project" value="UniProtKB-KW"/>
</dbReference>